<dbReference type="Proteomes" id="UP000777002">
    <property type="component" value="Unassembled WGS sequence"/>
</dbReference>
<feature type="transmembrane region" description="Helical" evidence="1">
    <location>
        <begin position="75"/>
        <end position="94"/>
    </location>
</feature>
<sequence>MSLGNNEPSFFGNALIGACCAIGTSVPISAYLAAFIGDTYFVRVMVYGLILLWVISGAITIFFKTYRSETKKLSLRFMILWFLSVWLWPLLLIFGQKRQ</sequence>
<dbReference type="EMBL" id="JACJKX010000001">
    <property type="protein sequence ID" value="MBM6927721.1"/>
    <property type="molecule type" value="Genomic_DNA"/>
</dbReference>
<reference evidence="2 3" key="1">
    <citation type="journal article" date="2021" name="Sci. Rep.">
        <title>The distribution of antibiotic resistance genes in chicken gut microbiota commensals.</title>
        <authorList>
            <person name="Juricova H."/>
            <person name="Matiasovicova J."/>
            <person name="Kubasova T."/>
            <person name="Cejkova D."/>
            <person name="Rychlik I."/>
        </authorList>
    </citation>
    <scope>NUCLEOTIDE SEQUENCE [LARGE SCALE GENOMIC DNA]</scope>
    <source>
        <strain evidence="2 3">An562</strain>
    </source>
</reference>
<protein>
    <submittedName>
        <fullName evidence="2">Uncharacterized protein</fullName>
    </submittedName>
</protein>
<evidence type="ECO:0000256" key="1">
    <source>
        <dbReference type="SAM" id="Phobius"/>
    </source>
</evidence>
<evidence type="ECO:0000313" key="3">
    <source>
        <dbReference type="Proteomes" id="UP000777002"/>
    </source>
</evidence>
<dbReference type="RefSeq" id="WP_205049319.1">
    <property type="nucleotide sequence ID" value="NZ_JACJKX010000001.1"/>
</dbReference>
<keyword evidence="1" id="KW-0472">Membrane</keyword>
<keyword evidence="1" id="KW-1133">Transmembrane helix</keyword>
<proteinExistence type="predicted"/>
<organism evidence="2 3">
    <name type="scientific">Parasutterella secunda</name>
    <dbReference type="NCBI Taxonomy" id="626947"/>
    <lineage>
        <taxon>Bacteria</taxon>
        <taxon>Pseudomonadati</taxon>
        <taxon>Pseudomonadota</taxon>
        <taxon>Betaproteobacteria</taxon>
        <taxon>Burkholderiales</taxon>
        <taxon>Sutterellaceae</taxon>
        <taxon>Parasutterella</taxon>
    </lineage>
</organism>
<feature type="transmembrane region" description="Helical" evidence="1">
    <location>
        <begin position="40"/>
        <end position="63"/>
    </location>
</feature>
<name>A0ABS2GRB9_9BURK</name>
<gene>
    <name evidence="2" type="ORF">H5985_00300</name>
</gene>
<feature type="transmembrane region" description="Helical" evidence="1">
    <location>
        <begin position="12"/>
        <end position="34"/>
    </location>
</feature>
<comment type="caution">
    <text evidence="2">The sequence shown here is derived from an EMBL/GenBank/DDBJ whole genome shotgun (WGS) entry which is preliminary data.</text>
</comment>
<keyword evidence="1" id="KW-0812">Transmembrane</keyword>
<accession>A0ABS2GRB9</accession>
<keyword evidence="3" id="KW-1185">Reference proteome</keyword>
<evidence type="ECO:0000313" key="2">
    <source>
        <dbReference type="EMBL" id="MBM6927721.1"/>
    </source>
</evidence>